<dbReference type="EMBL" id="JBBPBN010000002">
    <property type="protein sequence ID" value="KAK9044600.1"/>
    <property type="molecule type" value="Genomic_DNA"/>
</dbReference>
<dbReference type="Proteomes" id="UP001396334">
    <property type="component" value="Unassembled WGS sequence"/>
</dbReference>
<keyword evidence="2" id="KW-1185">Reference proteome</keyword>
<reference evidence="1 2" key="1">
    <citation type="journal article" date="2024" name="G3 (Bethesda)">
        <title>Genome assembly of Hibiscus sabdariffa L. provides insights into metabolisms of medicinal natural products.</title>
        <authorList>
            <person name="Kim T."/>
        </authorList>
    </citation>
    <scope>NUCLEOTIDE SEQUENCE [LARGE SCALE GENOMIC DNA]</scope>
    <source>
        <strain evidence="1">TK-2024</strain>
        <tissue evidence="1">Old leaves</tissue>
    </source>
</reference>
<evidence type="ECO:0000313" key="2">
    <source>
        <dbReference type="Proteomes" id="UP001396334"/>
    </source>
</evidence>
<sequence>MNIKEHIKGWSSKKKLGMDRTKNVKGTIKVRLPTVVGLPIGRSVCVGRARPVASMSETNSKGVSKCYGTVLGTEEKCEKLF</sequence>
<name>A0ABR2U4Q1_9ROSI</name>
<proteinExistence type="predicted"/>
<organism evidence="1 2">
    <name type="scientific">Hibiscus sabdariffa</name>
    <name type="common">roselle</name>
    <dbReference type="NCBI Taxonomy" id="183260"/>
    <lineage>
        <taxon>Eukaryota</taxon>
        <taxon>Viridiplantae</taxon>
        <taxon>Streptophyta</taxon>
        <taxon>Embryophyta</taxon>
        <taxon>Tracheophyta</taxon>
        <taxon>Spermatophyta</taxon>
        <taxon>Magnoliopsida</taxon>
        <taxon>eudicotyledons</taxon>
        <taxon>Gunneridae</taxon>
        <taxon>Pentapetalae</taxon>
        <taxon>rosids</taxon>
        <taxon>malvids</taxon>
        <taxon>Malvales</taxon>
        <taxon>Malvaceae</taxon>
        <taxon>Malvoideae</taxon>
        <taxon>Hibiscus</taxon>
    </lineage>
</organism>
<comment type="caution">
    <text evidence="1">The sequence shown here is derived from an EMBL/GenBank/DDBJ whole genome shotgun (WGS) entry which is preliminary data.</text>
</comment>
<gene>
    <name evidence="1" type="ORF">V6N11_058498</name>
</gene>
<protein>
    <submittedName>
        <fullName evidence="1">Uncharacterized protein</fullName>
    </submittedName>
</protein>
<evidence type="ECO:0000313" key="1">
    <source>
        <dbReference type="EMBL" id="KAK9044600.1"/>
    </source>
</evidence>
<accession>A0ABR2U4Q1</accession>